<feature type="compositionally biased region" description="Basic residues" evidence="2">
    <location>
        <begin position="661"/>
        <end position="676"/>
    </location>
</feature>
<feature type="region of interest" description="Disordered" evidence="2">
    <location>
        <begin position="376"/>
        <end position="484"/>
    </location>
</feature>
<protein>
    <recommendedName>
        <fullName evidence="3">Spc7 kinetochore protein domain-containing protein</fullName>
    </recommendedName>
</protein>
<feature type="region of interest" description="Disordered" evidence="2">
    <location>
        <begin position="528"/>
        <end position="728"/>
    </location>
</feature>
<feature type="compositionally biased region" description="Polar residues" evidence="2">
    <location>
        <begin position="537"/>
        <end position="556"/>
    </location>
</feature>
<dbReference type="GO" id="GO:0034501">
    <property type="term" value="P:protein localization to kinetochore"/>
    <property type="evidence" value="ECO:0007669"/>
    <property type="project" value="TreeGrafter"/>
</dbReference>
<sequence length="1017" mass="111501">MDRSTRRQSYAGQGILRADTNDTTWPPAHAASSPDSEDGPGELNETCEIIKPRPLVRKSLGRRVSFNPKAHIRPYVKDSQWQSSDESSLSAEGGGSLQRARGMDLRAAGKKFELPDLSSVRRTSGQYDFSLSPGGPAQKSETSIESESTHDASYEEDLRAPAEDRNTSYESRATELSADMLEDSALDEQAPAAEETPSSPPHTPPNAKTKRMPRDSIAVFFDNPRKTTPQKRPFHEAMPADEDAERNADIETVDAPQTITDSPALTSQPSSEEGEGWPGYPTAEAPAESPTKPPSVRPAAPVRRNSEQPPHIAELSYDFNDDDSINISVEPDASVDFGYLAMDTSSPARTARPLLFPSPHLSRRSRLAQVYDDTIAGFFPKGSPAKPASDAQGRIQPPTPRQDQTQNQGERQTDDESSSCSDDESIEFPASYASRTKQADQFDDTIAGFFANPPSKAASEGENSESGSLASCQESRAQVPPSPALVPYEQAVSSPCLLPYEQVSLAPESPQIGAGRKFAMEDNDDTIGMFFKGGDATGNQNASGRGASNENDSSRMGTIGGVGRGSLNRPEHHDDDDTAQSEDMVFSATPTQSAAERRRSSLRSASRQSPASPSPAIAATPTSPQSARRGSPARKVPRLDSPPPKSPARKVARLDSPPPKSPKRRTPSKSPKRKRSSTPTTQPVTHTELFASPAPSVPDSAPAAERGTMDVDDGVSLAGDNEAEDDLKNANLSMGDVSVMEESKPVRTVREFLQLTGIWFQDNVATTTGYRRDTNAYLPRDETPHELDYHRAAVLWDTELEVVEFGCRELQQAIDGMRDEVARAEAEAEANPPPIFFDVCEGTVQEHAELSRQLKETRTYARTAAKEEWRAWRTGLMSSVEEYFGSIALEPLREDEQRLRDFAVRVDSMHAAAVDAVAATRKEITQVKQRLSDEDRRLAERREALQRKREEQATMVAELQRECERIQELTAQEERKEKALEDEKVQLRMRIADAESLCKNLMVFDPEEMASLRGGFS</sequence>
<feature type="compositionally biased region" description="Polar residues" evidence="2">
    <location>
        <begin position="401"/>
        <end position="410"/>
    </location>
</feature>
<dbReference type="SMART" id="SM00787">
    <property type="entry name" value="Spc7"/>
    <property type="match status" value="1"/>
</dbReference>
<feature type="compositionally biased region" description="Low complexity" evidence="2">
    <location>
        <begin position="691"/>
        <end position="704"/>
    </location>
</feature>
<feature type="domain" description="Spc7 kinetochore protein" evidence="3">
    <location>
        <begin position="731"/>
        <end position="1005"/>
    </location>
</feature>
<dbReference type="AlphaFoldDB" id="A0AAD5TGM0"/>
<dbReference type="GO" id="GO:0007094">
    <property type="term" value="P:mitotic spindle assembly checkpoint signaling"/>
    <property type="evidence" value="ECO:0007669"/>
    <property type="project" value="TreeGrafter"/>
</dbReference>
<evidence type="ECO:0000256" key="2">
    <source>
        <dbReference type="SAM" id="MobiDB-lite"/>
    </source>
</evidence>
<feature type="compositionally biased region" description="Polar residues" evidence="2">
    <location>
        <begin position="255"/>
        <end position="271"/>
    </location>
</feature>
<dbReference type="GO" id="GO:0000776">
    <property type="term" value="C:kinetochore"/>
    <property type="evidence" value="ECO:0007669"/>
    <property type="project" value="TreeGrafter"/>
</dbReference>
<organism evidence="4 5">
    <name type="scientific">Geranomyces variabilis</name>
    <dbReference type="NCBI Taxonomy" id="109894"/>
    <lineage>
        <taxon>Eukaryota</taxon>
        <taxon>Fungi</taxon>
        <taxon>Fungi incertae sedis</taxon>
        <taxon>Chytridiomycota</taxon>
        <taxon>Chytridiomycota incertae sedis</taxon>
        <taxon>Chytridiomycetes</taxon>
        <taxon>Spizellomycetales</taxon>
        <taxon>Powellomycetaceae</taxon>
        <taxon>Geranomyces</taxon>
    </lineage>
</organism>
<feature type="region of interest" description="Disordered" evidence="2">
    <location>
        <begin position="1"/>
        <end position="318"/>
    </location>
</feature>
<proteinExistence type="predicted"/>
<evidence type="ECO:0000256" key="1">
    <source>
        <dbReference type="SAM" id="Coils"/>
    </source>
</evidence>
<feature type="compositionally biased region" description="Acidic residues" evidence="2">
    <location>
        <begin position="413"/>
        <end position="426"/>
    </location>
</feature>
<evidence type="ECO:0000313" key="5">
    <source>
        <dbReference type="Proteomes" id="UP001212152"/>
    </source>
</evidence>
<dbReference type="EMBL" id="JADGJQ010000066">
    <property type="protein sequence ID" value="KAJ3174022.1"/>
    <property type="molecule type" value="Genomic_DNA"/>
</dbReference>
<dbReference type="PANTHER" id="PTHR28260">
    <property type="entry name" value="SPINDLE POLE BODY COMPONENT SPC105"/>
    <property type="match status" value="1"/>
</dbReference>
<evidence type="ECO:0000259" key="3">
    <source>
        <dbReference type="SMART" id="SM00787"/>
    </source>
</evidence>
<feature type="compositionally biased region" description="Low complexity" evidence="2">
    <location>
        <begin position="78"/>
        <end position="91"/>
    </location>
</feature>
<dbReference type="GO" id="GO:1990758">
    <property type="term" value="P:mitotic sister chromatid biorientation"/>
    <property type="evidence" value="ECO:0007669"/>
    <property type="project" value="TreeGrafter"/>
</dbReference>
<gene>
    <name evidence="4" type="ORF">HDU87_007237</name>
</gene>
<evidence type="ECO:0000313" key="4">
    <source>
        <dbReference type="EMBL" id="KAJ3174022.1"/>
    </source>
</evidence>
<reference evidence="4" key="1">
    <citation type="submission" date="2020-05" db="EMBL/GenBank/DDBJ databases">
        <title>Phylogenomic resolution of chytrid fungi.</title>
        <authorList>
            <person name="Stajich J.E."/>
            <person name="Amses K."/>
            <person name="Simmons R."/>
            <person name="Seto K."/>
            <person name="Myers J."/>
            <person name="Bonds A."/>
            <person name="Quandt C.A."/>
            <person name="Barry K."/>
            <person name="Liu P."/>
            <person name="Grigoriev I."/>
            <person name="Longcore J.E."/>
            <person name="James T.Y."/>
        </authorList>
    </citation>
    <scope>NUCLEOTIDE SEQUENCE</scope>
    <source>
        <strain evidence="4">JEL0379</strain>
    </source>
</reference>
<accession>A0AAD5TGM0</accession>
<comment type="caution">
    <text evidence="4">The sequence shown here is derived from an EMBL/GenBank/DDBJ whole genome shotgun (WGS) entry which is preliminary data.</text>
</comment>
<keyword evidence="5" id="KW-1185">Reference proteome</keyword>
<dbReference type="InterPro" id="IPR033338">
    <property type="entry name" value="Spc105/Spc7"/>
</dbReference>
<feature type="coiled-coil region" evidence="1">
    <location>
        <begin position="928"/>
        <end position="997"/>
    </location>
</feature>
<feature type="compositionally biased region" description="Low complexity" evidence="2">
    <location>
        <begin position="455"/>
        <end position="471"/>
    </location>
</feature>
<feature type="compositionally biased region" description="Basic and acidic residues" evidence="2">
    <location>
        <begin position="147"/>
        <end position="167"/>
    </location>
</feature>
<name>A0AAD5TGM0_9FUNG</name>
<dbReference type="Proteomes" id="UP001212152">
    <property type="component" value="Unassembled WGS sequence"/>
</dbReference>
<feature type="compositionally biased region" description="Low complexity" evidence="2">
    <location>
        <begin position="602"/>
        <end position="627"/>
    </location>
</feature>
<dbReference type="Pfam" id="PF08317">
    <property type="entry name" value="Spc7"/>
    <property type="match status" value="1"/>
</dbReference>
<feature type="compositionally biased region" description="Polar residues" evidence="2">
    <location>
        <begin position="120"/>
        <end position="129"/>
    </location>
</feature>
<keyword evidence="1" id="KW-0175">Coiled coil</keyword>
<dbReference type="InterPro" id="IPR013253">
    <property type="entry name" value="Spc7_domain"/>
</dbReference>
<dbReference type="PANTHER" id="PTHR28260:SF1">
    <property type="entry name" value="SPINDLE POLE BODY COMPONENT SPC105"/>
    <property type="match status" value="1"/>
</dbReference>